<protein>
    <submittedName>
        <fullName evidence="4">Dihydrodipicolinate synthase family protein</fullName>
    </submittedName>
</protein>
<dbReference type="SMART" id="SM01130">
    <property type="entry name" value="DHDPS"/>
    <property type="match status" value="1"/>
</dbReference>
<dbReference type="EMBL" id="JAGFNZ010000003">
    <property type="protein sequence ID" value="MBW7573210.1"/>
    <property type="molecule type" value="Genomic_DNA"/>
</dbReference>
<evidence type="ECO:0000256" key="3">
    <source>
        <dbReference type="PIRNR" id="PIRNR001365"/>
    </source>
</evidence>
<accession>A0ABS7DPG7</accession>
<gene>
    <name evidence="4" type="ORF">J5W02_10340</name>
</gene>
<dbReference type="Gene3D" id="3.20.20.70">
    <property type="entry name" value="Aldolase class I"/>
    <property type="match status" value="1"/>
</dbReference>
<evidence type="ECO:0000313" key="5">
    <source>
        <dbReference type="Proteomes" id="UP000719942"/>
    </source>
</evidence>
<dbReference type="PRINTS" id="PR00146">
    <property type="entry name" value="DHPICSNTHASE"/>
</dbReference>
<dbReference type="Proteomes" id="UP000719942">
    <property type="component" value="Unassembled WGS sequence"/>
</dbReference>
<name>A0ABS7DPG7_9FIRM</name>
<dbReference type="PANTHER" id="PTHR12128">
    <property type="entry name" value="DIHYDRODIPICOLINATE SYNTHASE"/>
    <property type="match status" value="1"/>
</dbReference>
<evidence type="ECO:0000313" key="4">
    <source>
        <dbReference type="EMBL" id="MBW7573210.1"/>
    </source>
</evidence>
<evidence type="ECO:0000256" key="1">
    <source>
        <dbReference type="ARBA" id="ARBA00007592"/>
    </source>
</evidence>
<dbReference type="PIRSF" id="PIRSF001365">
    <property type="entry name" value="DHDPS"/>
    <property type="match status" value="1"/>
</dbReference>
<evidence type="ECO:0000256" key="2">
    <source>
        <dbReference type="ARBA" id="ARBA00023239"/>
    </source>
</evidence>
<keyword evidence="5" id="KW-1185">Reference proteome</keyword>
<comment type="similarity">
    <text evidence="1 3">Belongs to the DapA family.</text>
</comment>
<comment type="caution">
    <text evidence="4">The sequence shown here is derived from an EMBL/GenBank/DDBJ whole genome shotgun (WGS) entry which is preliminary data.</text>
</comment>
<keyword evidence="2 3" id="KW-0456">Lyase</keyword>
<reference evidence="4 5" key="1">
    <citation type="submission" date="2021-03" db="EMBL/GenBank/DDBJ databases">
        <title>Caproiciproducens sp. nov. isolated from feces of cow.</title>
        <authorList>
            <person name="Choi J.-Y."/>
        </authorList>
    </citation>
    <scope>NUCLEOTIDE SEQUENCE [LARGE SCALE GENOMIC DNA]</scope>
    <source>
        <strain evidence="4 5">AGMB10547</strain>
    </source>
</reference>
<dbReference type="InterPro" id="IPR002220">
    <property type="entry name" value="DapA-like"/>
</dbReference>
<organism evidence="4 5">
    <name type="scientific">Caproiciproducens faecalis</name>
    <dbReference type="NCBI Taxonomy" id="2820301"/>
    <lineage>
        <taxon>Bacteria</taxon>
        <taxon>Bacillati</taxon>
        <taxon>Bacillota</taxon>
        <taxon>Clostridia</taxon>
        <taxon>Eubacteriales</taxon>
        <taxon>Acutalibacteraceae</taxon>
        <taxon>Caproiciproducens</taxon>
    </lineage>
</organism>
<sequence length="296" mass="33088">MILSGIIVPLLTPFKMDGQINFDEYERLIDYTVRNGVKGIFVGGTSGEFVNLTVNERIEQLKLARQVLPAGVKLLFNVSALNPEDLDTLIAAAGKEGVDGVSVVAPYYNKFDTQSIVEYFQYISEHCAKMPLFLYNMSGLTHNPITLDVLNQILPTCPNIMGIKDSSMSFTNLLEMFSSFKPDGLEIITGNDAEIMAARAFGSEGAIVAMANCFPKLVCSVWNDYGIRDFQEIWEKQSKVIQIRRLFRSIMPIMSHKAALELQGFNMGPARFPFRCLTVEEKKSVADTLDQLNIEF</sequence>
<dbReference type="CDD" id="cd00408">
    <property type="entry name" value="DHDPS-like"/>
    <property type="match status" value="1"/>
</dbReference>
<dbReference type="InterPro" id="IPR013785">
    <property type="entry name" value="Aldolase_TIM"/>
</dbReference>
<proteinExistence type="inferred from homology"/>
<dbReference type="SUPFAM" id="SSF51569">
    <property type="entry name" value="Aldolase"/>
    <property type="match status" value="1"/>
</dbReference>
<dbReference type="Pfam" id="PF00701">
    <property type="entry name" value="DHDPS"/>
    <property type="match status" value="1"/>
</dbReference>
<dbReference type="RefSeq" id="WP_219965599.1">
    <property type="nucleotide sequence ID" value="NZ_JAGFNZ010000003.1"/>
</dbReference>
<dbReference type="PANTHER" id="PTHR12128:SF66">
    <property type="entry name" value="4-HYDROXY-2-OXOGLUTARATE ALDOLASE, MITOCHONDRIAL"/>
    <property type="match status" value="1"/>
</dbReference>